<dbReference type="PANTHER" id="PTHR12001:SF44">
    <property type="entry name" value="GERANYLGERANYL PYROPHOSPHATE SYNTHASE"/>
    <property type="match status" value="1"/>
</dbReference>
<dbReference type="AlphaFoldDB" id="A0A1G4JM84"/>
<proteinExistence type="inferred from homology"/>
<sequence length="323" mass="37337">MNLEQLQKTVVDEPYWNDELEHIIRQPYDHLASSPGKNFRSELIRIFNLYYKLPEDKISVISRFVEVLHTSSLLIDDVEDSSEWRRGIRASHTVFGAPMTINTANYMYFCAMNELRELASGRNDYVILNKLLLIFDREMMNLHRGQGLDIYWRDQYVVPTEQEYLNMVMNKTGGLFRLTVRIMEVFSPGGNEHRSLVPLSNLLGILYQIKDDYLNLQDATMIQNKGFAEDVSEGKMSFPILHGIRYGAQLNDTVVQDILKLRTHDESLKRKLIAYLDTTSGSLAYTCQRIKEISDLIVQSYLPRDESHATAELHALINHLSTI</sequence>
<dbReference type="PROSITE" id="PS00723">
    <property type="entry name" value="POLYPRENYL_SYNTHASE_1"/>
    <property type="match status" value="1"/>
</dbReference>
<reference evidence="5 6" key="1">
    <citation type="submission" date="2016-03" db="EMBL/GenBank/DDBJ databases">
        <authorList>
            <person name="Devillers H."/>
        </authorList>
    </citation>
    <scope>NUCLEOTIDE SEQUENCE [LARGE SCALE GENOMIC DNA]</scope>
    <source>
        <strain evidence="5">CBS 11717</strain>
    </source>
</reference>
<evidence type="ECO:0000313" key="6">
    <source>
        <dbReference type="Proteomes" id="UP000191024"/>
    </source>
</evidence>
<dbReference type="CDD" id="cd00685">
    <property type="entry name" value="Trans_IPPS_HT"/>
    <property type="match status" value="1"/>
</dbReference>
<accession>A0A1G4JM84</accession>
<keyword evidence="1 4" id="KW-0808">Transferase</keyword>
<dbReference type="PANTHER" id="PTHR12001">
    <property type="entry name" value="GERANYLGERANYL PYROPHOSPHATE SYNTHASE"/>
    <property type="match status" value="1"/>
</dbReference>
<keyword evidence="6" id="KW-1185">Reference proteome</keyword>
<name>A0A1G4JM84_9SACH</name>
<dbReference type="Pfam" id="PF00348">
    <property type="entry name" value="polyprenyl_synt"/>
    <property type="match status" value="1"/>
</dbReference>
<dbReference type="STRING" id="1230905.A0A1G4JM84"/>
<evidence type="ECO:0000256" key="4">
    <source>
        <dbReference type="RuleBase" id="RU004466"/>
    </source>
</evidence>
<evidence type="ECO:0000256" key="3">
    <source>
        <dbReference type="ARBA" id="ARBA00022842"/>
    </source>
</evidence>
<keyword evidence="3" id="KW-0460">Magnesium</keyword>
<dbReference type="SFLD" id="SFLDS00005">
    <property type="entry name" value="Isoprenoid_Synthase_Type_I"/>
    <property type="match status" value="1"/>
</dbReference>
<dbReference type="GO" id="GO:0046872">
    <property type="term" value="F:metal ion binding"/>
    <property type="evidence" value="ECO:0007669"/>
    <property type="project" value="UniProtKB-KW"/>
</dbReference>
<dbReference type="GO" id="GO:0004659">
    <property type="term" value="F:prenyltransferase activity"/>
    <property type="evidence" value="ECO:0007669"/>
    <property type="project" value="InterPro"/>
</dbReference>
<dbReference type="SUPFAM" id="SSF48576">
    <property type="entry name" value="Terpenoid synthases"/>
    <property type="match status" value="1"/>
</dbReference>
<dbReference type="EMBL" id="LT598465">
    <property type="protein sequence ID" value="SCU91739.1"/>
    <property type="molecule type" value="Genomic_DNA"/>
</dbReference>
<dbReference type="Proteomes" id="UP000191024">
    <property type="component" value="Chromosome E"/>
</dbReference>
<evidence type="ECO:0000313" key="5">
    <source>
        <dbReference type="EMBL" id="SCU91739.1"/>
    </source>
</evidence>
<dbReference type="GO" id="GO:0008299">
    <property type="term" value="P:isoprenoid biosynthetic process"/>
    <property type="evidence" value="ECO:0007669"/>
    <property type="project" value="InterPro"/>
</dbReference>
<dbReference type="InterPro" id="IPR000092">
    <property type="entry name" value="Polyprenyl_synt"/>
</dbReference>
<dbReference type="OrthoDB" id="6921389at2759"/>
<dbReference type="PROSITE" id="PS00444">
    <property type="entry name" value="POLYPRENYL_SYNTHASE_2"/>
    <property type="match status" value="1"/>
</dbReference>
<organism evidence="5 6">
    <name type="scientific">Lachancea mirantina</name>
    <dbReference type="NCBI Taxonomy" id="1230905"/>
    <lineage>
        <taxon>Eukaryota</taxon>
        <taxon>Fungi</taxon>
        <taxon>Dikarya</taxon>
        <taxon>Ascomycota</taxon>
        <taxon>Saccharomycotina</taxon>
        <taxon>Saccharomycetes</taxon>
        <taxon>Saccharomycetales</taxon>
        <taxon>Saccharomycetaceae</taxon>
        <taxon>Lachancea</taxon>
    </lineage>
</organism>
<keyword evidence="2" id="KW-0479">Metal-binding</keyword>
<dbReference type="InterPro" id="IPR033749">
    <property type="entry name" value="Polyprenyl_synt_CS"/>
</dbReference>
<dbReference type="Gene3D" id="1.10.600.10">
    <property type="entry name" value="Farnesyl Diphosphate Synthase"/>
    <property type="match status" value="1"/>
</dbReference>
<dbReference type="InterPro" id="IPR008949">
    <property type="entry name" value="Isoprenoid_synthase_dom_sf"/>
</dbReference>
<evidence type="ECO:0000256" key="1">
    <source>
        <dbReference type="ARBA" id="ARBA00022679"/>
    </source>
</evidence>
<evidence type="ECO:0000256" key="2">
    <source>
        <dbReference type="ARBA" id="ARBA00022723"/>
    </source>
</evidence>
<gene>
    <name evidence="5" type="ORF">LAMI_0E07052G</name>
</gene>
<comment type="similarity">
    <text evidence="4">Belongs to the FPP/GGPP synthase family.</text>
</comment>
<protein>
    <submittedName>
        <fullName evidence="5">LAMI_0E07052g1_1</fullName>
    </submittedName>
</protein>